<feature type="compositionally biased region" description="Low complexity" evidence="2">
    <location>
        <begin position="43"/>
        <end position="57"/>
    </location>
</feature>
<evidence type="ECO:0000256" key="2">
    <source>
        <dbReference type="SAM" id="MobiDB-lite"/>
    </source>
</evidence>
<evidence type="ECO:0000313" key="4">
    <source>
        <dbReference type="Proteomes" id="UP000689195"/>
    </source>
</evidence>
<keyword evidence="4" id="KW-1185">Reference proteome</keyword>
<feature type="compositionally biased region" description="Basic and acidic residues" evidence="2">
    <location>
        <begin position="58"/>
        <end position="71"/>
    </location>
</feature>
<gene>
    <name evidence="3" type="ORF">PPENT_87.1.T0050192</name>
</gene>
<reference evidence="3" key="1">
    <citation type="submission" date="2021-01" db="EMBL/GenBank/DDBJ databases">
        <authorList>
            <consortium name="Genoscope - CEA"/>
            <person name="William W."/>
        </authorList>
    </citation>
    <scope>NUCLEOTIDE SEQUENCE</scope>
</reference>
<feature type="compositionally biased region" description="Basic and acidic residues" evidence="2">
    <location>
        <begin position="19"/>
        <end position="30"/>
    </location>
</feature>
<protein>
    <recommendedName>
        <fullName evidence="5">C2 domain-containing protein</fullName>
    </recommendedName>
</protein>
<sequence>MDDMDQLIAQLEQQVNNIQEEKIDTNKDTKQQVPPNIGNPKIQQQNAQLQQQQVQKNYQEDQEQKQKDVKQKQQQMQQIEKQFSTQQNQQQQQNIQQQQQQKQAYIQSQPIQQQQNIKQTNASTSKLIEQEQMYTIVSSFKSFNLIQQECNFIINTCMKQPSIESNTQCLAFYTNLKQALQKQLLQLIDFVEQGKLRDDMYGKFIGVTFKDQYALLQKAQTQGDAFFIKRITNRMNILKAEQTLMQQNPSENFVQIVQKIKPNINIPQSQKPILRKPQLQDNIKLDSIKIDKNAQKHLEENIDQLPTHVKYEALLKRYKEYYNYATYLSNHAKVNRKEDIEQALKLLEKGKQLRELFTQGQNPPIGNYLYNEIKEITLEQFHQMNQQQYKSQQTQLFNQLMEANNKEKEFYKISLHSKRIHIGQNQTYNPHEESKQRLNSYGQAFEHLKSLQKMQWILLPDLETQDLKVSICIENKEVPPNIIRIKFRKLDCKYEKYYLFYSLDTNKGVVSKQTEICDKTCSFNSDHDIPLETGVDYSMKKIEVRLFEKGFFGSSEIGVGFITLENIKNKTLFEGIASITTPKKQTIQLSYTLMIREPIEKYTQLQIQFVQITKQYPVFDQQEGMKEFLEKFMVALPTYEQYKKEQEIKRQRELEEQRQKEAQRIQEEKLLQEQQEAYQQSNNQQQQQTQIIFLNHMENNPEIQKIKQYMATNPPLPPKFNIEDLLYPENPNTFPVFSFIEEYQPQANQKSIELKQEPSLRQWSKFVQKMWEDYTRQQCIIRKNLENIGVDWYLEKIQGLQVFEQFLLDTYTKLNLKDWVEFVKYRQEKLQKELQELENMQNEEQE</sequence>
<dbReference type="InterPro" id="IPR050899">
    <property type="entry name" value="DDRGK_domain-containing"/>
</dbReference>
<dbReference type="PANTHER" id="PTHR48176:SF1">
    <property type="entry name" value="DDRGK DOMAIN-CONTAINING PROTEIN 1"/>
    <property type="match status" value="1"/>
</dbReference>
<evidence type="ECO:0000256" key="1">
    <source>
        <dbReference type="SAM" id="Coils"/>
    </source>
</evidence>
<dbReference type="EMBL" id="CAJJDO010000005">
    <property type="protein sequence ID" value="CAD8136522.1"/>
    <property type="molecule type" value="Genomic_DNA"/>
</dbReference>
<organism evidence="3 4">
    <name type="scientific">Paramecium pentaurelia</name>
    <dbReference type="NCBI Taxonomy" id="43138"/>
    <lineage>
        <taxon>Eukaryota</taxon>
        <taxon>Sar</taxon>
        <taxon>Alveolata</taxon>
        <taxon>Ciliophora</taxon>
        <taxon>Intramacronucleata</taxon>
        <taxon>Oligohymenophorea</taxon>
        <taxon>Peniculida</taxon>
        <taxon>Parameciidae</taxon>
        <taxon>Paramecium</taxon>
    </lineage>
</organism>
<feature type="coiled-coil region" evidence="1">
    <location>
        <begin position="643"/>
        <end position="688"/>
    </location>
</feature>
<proteinExistence type="predicted"/>
<evidence type="ECO:0000313" key="3">
    <source>
        <dbReference type="EMBL" id="CAD8136522.1"/>
    </source>
</evidence>
<dbReference type="AlphaFoldDB" id="A0A8S1SBJ5"/>
<dbReference type="PANTHER" id="PTHR48176">
    <property type="entry name" value="DDRGK DOMAIN-CONTAINING PROTEIN 1"/>
    <property type="match status" value="1"/>
</dbReference>
<keyword evidence="1" id="KW-0175">Coiled coil</keyword>
<dbReference type="GO" id="GO:0044389">
    <property type="term" value="F:ubiquitin-like protein ligase binding"/>
    <property type="evidence" value="ECO:0007669"/>
    <property type="project" value="TreeGrafter"/>
</dbReference>
<name>A0A8S1SBJ5_9CILI</name>
<evidence type="ECO:0008006" key="5">
    <source>
        <dbReference type="Google" id="ProtNLM"/>
    </source>
</evidence>
<feature type="region of interest" description="Disordered" evidence="2">
    <location>
        <begin position="19"/>
        <end position="72"/>
    </location>
</feature>
<comment type="caution">
    <text evidence="3">The sequence shown here is derived from an EMBL/GenBank/DDBJ whole genome shotgun (WGS) entry which is preliminary data.</text>
</comment>
<dbReference type="OrthoDB" id="311511at2759"/>
<dbReference type="Proteomes" id="UP000689195">
    <property type="component" value="Unassembled WGS sequence"/>
</dbReference>
<accession>A0A8S1SBJ5</accession>